<comment type="similarity">
    <text evidence="1">Belongs to the protein kinase superfamily. ADCK protein kinase family.</text>
</comment>
<dbReference type="InterPro" id="IPR004147">
    <property type="entry name" value="ABC1_dom"/>
</dbReference>
<dbReference type="InterPro" id="IPR050154">
    <property type="entry name" value="UbiB_kinase"/>
</dbReference>
<dbReference type="RefSeq" id="WP_011406858.1">
    <property type="nucleotide sequence ID" value="NZ_CATZNA010000053.1"/>
</dbReference>
<keyword evidence="2" id="KW-0472">Membrane</keyword>
<feature type="transmembrane region" description="Helical" evidence="2">
    <location>
        <begin position="525"/>
        <end position="546"/>
    </location>
</feature>
<evidence type="ECO:0000313" key="4">
    <source>
        <dbReference type="EMBL" id="RAP02655.1"/>
    </source>
</evidence>
<dbReference type="GO" id="GO:0004672">
    <property type="term" value="F:protein kinase activity"/>
    <property type="evidence" value="ECO:0007669"/>
    <property type="project" value="InterPro"/>
</dbReference>
<comment type="caution">
    <text evidence="4">The sequence shown here is derived from an EMBL/GenBank/DDBJ whole genome shotgun (WGS) entry which is preliminary data.</text>
</comment>
<dbReference type="CDD" id="cd05121">
    <property type="entry name" value="ABC1_ADCK3-like"/>
    <property type="match status" value="1"/>
</dbReference>
<dbReference type="GO" id="GO:0005524">
    <property type="term" value="F:ATP binding"/>
    <property type="evidence" value="ECO:0007669"/>
    <property type="project" value="InterPro"/>
</dbReference>
<dbReference type="SUPFAM" id="SSF56112">
    <property type="entry name" value="Protein kinase-like (PK-like)"/>
    <property type="match status" value="1"/>
</dbReference>
<dbReference type="InterPro" id="IPR000719">
    <property type="entry name" value="Prot_kinase_dom"/>
</dbReference>
<reference evidence="4 5" key="1">
    <citation type="submission" date="2017-05" db="EMBL/GenBank/DDBJ databases">
        <title>Host range expansion of the Methanosphaera genus to humans and monogastric animals involves recent and extensive reduction in genome content.</title>
        <authorList>
            <person name="Hoedt E.C."/>
            <person name="Volmer J.G."/>
            <person name="Parks D.H."/>
            <person name="Rosewarne C.P."/>
            <person name="Denman S.E."/>
            <person name="Mcsweeney C.S."/>
            <person name="O Cuiv P."/>
            <person name="Hugenholtz P."/>
            <person name="Tyson G.W."/>
            <person name="Morrison M."/>
        </authorList>
    </citation>
    <scope>NUCLEOTIDE SEQUENCE [LARGE SCALE GENOMIC DNA]</scope>
    <source>
        <strain evidence="4 5">PA5</strain>
    </source>
</reference>
<dbReference type="InterPro" id="IPR011009">
    <property type="entry name" value="Kinase-like_dom_sf"/>
</dbReference>
<keyword evidence="2" id="KW-1133">Transmembrane helix</keyword>
<feature type="transmembrane region" description="Helical" evidence="2">
    <location>
        <begin position="495"/>
        <end position="513"/>
    </location>
</feature>
<protein>
    <recommendedName>
        <fullName evidence="3">Protein kinase domain-containing protein</fullName>
    </recommendedName>
</protein>
<feature type="domain" description="Protein kinase" evidence="3">
    <location>
        <begin position="123"/>
        <end position="425"/>
    </location>
</feature>
<dbReference type="PANTHER" id="PTHR10566:SF113">
    <property type="entry name" value="PROTEIN ACTIVITY OF BC1 COMPLEX KINASE 7, CHLOROPLASTIC"/>
    <property type="match status" value="1"/>
</dbReference>
<evidence type="ECO:0000259" key="3">
    <source>
        <dbReference type="PROSITE" id="PS50011"/>
    </source>
</evidence>
<accession>A0A328Q2W9</accession>
<evidence type="ECO:0000256" key="1">
    <source>
        <dbReference type="ARBA" id="ARBA00009670"/>
    </source>
</evidence>
<organism evidence="4 5">
    <name type="scientific">Methanosphaera stadtmanae</name>
    <dbReference type="NCBI Taxonomy" id="2317"/>
    <lineage>
        <taxon>Archaea</taxon>
        <taxon>Methanobacteriati</taxon>
        <taxon>Methanobacteriota</taxon>
        <taxon>Methanomada group</taxon>
        <taxon>Methanobacteria</taxon>
        <taxon>Methanobacteriales</taxon>
        <taxon>Methanobacteriaceae</taxon>
        <taxon>Methanosphaera</taxon>
    </lineage>
</organism>
<dbReference type="Pfam" id="PF03109">
    <property type="entry name" value="ABC1"/>
    <property type="match status" value="1"/>
</dbReference>
<dbReference type="GeneID" id="3856154"/>
<dbReference type="PROSITE" id="PS50011">
    <property type="entry name" value="PROTEIN_KINASE_DOM"/>
    <property type="match status" value="1"/>
</dbReference>
<dbReference type="Proteomes" id="UP000248557">
    <property type="component" value="Unassembled WGS sequence"/>
</dbReference>
<gene>
    <name evidence="4" type="ORF">CA615_06380</name>
</gene>
<keyword evidence="2" id="KW-0812">Transmembrane</keyword>
<dbReference type="AlphaFoldDB" id="A0A328Q2W9"/>
<dbReference type="Gene3D" id="1.10.510.10">
    <property type="entry name" value="Transferase(Phosphotransferase) domain 1"/>
    <property type="match status" value="1"/>
</dbReference>
<dbReference type="PANTHER" id="PTHR10566">
    <property type="entry name" value="CHAPERONE-ACTIVITY OF BC1 COMPLEX CABC1 -RELATED"/>
    <property type="match status" value="1"/>
</dbReference>
<dbReference type="OMA" id="FEQQPFR"/>
<evidence type="ECO:0000256" key="2">
    <source>
        <dbReference type="SAM" id="Phobius"/>
    </source>
</evidence>
<dbReference type="EMBL" id="NGJK01000080">
    <property type="protein sequence ID" value="RAP02655.1"/>
    <property type="molecule type" value="Genomic_DNA"/>
</dbReference>
<evidence type="ECO:0000313" key="5">
    <source>
        <dbReference type="Proteomes" id="UP000248557"/>
    </source>
</evidence>
<proteinExistence type="inferred from homology"/>
<name>A0A328Q2W9_9EURY</name>
<sequence length="550" mass="62532">MNILESKGNISRINEIIRILAKYGFESIAQKISNTHLRHISLDNDVSNDEYDLNTRIRLVLQELGTTFIKLGQTLSTYPDMVGFELAEELSKLQESAPITSYDEIRTIIEDEFSKPIDSIFDNFEIKPIASASIGQVHKATLNNKVVAVKVQHPNIQDTISKDIQIMRFIANRLDNNVTMAKAYNLPGIIDVFESDIYKELDYKFEAVNAIHINDLLCEDEVHIPKIYLDYSTNKVLVMEFLDGVSLNKVLMDSTDKYDKEKIAQIGTDSFVKQILVHGFYHADPHPGNIFVLEENIVAFVDFGMMGHLSADLRADLAKLFIFISEGDSKLLTKQLYYMGIIKNKNNFENIENEITHLLDKYYNSQFNDVSGVFKELMHEDLLNKYGLVIPRDLMMVIRTIIMIDDIGKSLVPSFNVTEALKPYALKMLLNNFKPKRILQRTNENIMDVQNLAKKLPDSLLNFFDVVDDGKIRVNLEYDEIERVIQLLSKTMDKIVIALITAAILVGSSLIMLTDHGTSIMGYPIIGFVGFVFSAILGVVLIFMILSKNY</sequence>